<gene>
    <name evidence="1" type="ORF">D9758_012950</name>
</gene>
<sequence length="383" mass="42000">MPSLLLRLVLTRSGDCLLHIRAYLDRLLVNANILETLVLHSHRWHTLDLQISLFLLRILGTQTKHKGFPSLSRLTLSLVDEDGQSFRGDPLEAFQSAPKLESVSVNTRRSSLVKLPWSNLRHLSIREISAGEFLRVFGSTVNLVECSLLVGPPYQLQIDNGGAGAVSLPLRQSALKTLLLCCKPDVLGDLELPALENLYIAETTLSKFCFNPLISLFHRSTCDIQVLGLSGILLYDDGLHDALSTLPNLVELILADWTPTTPESWSLNSLVADLTVHEGSMAPPLVPKLRTLVVDDYSSGRTVDGDLLASMVESRMCGSGGGLIKLGLHGVSLRINGLDVLGRLRQFKEEMSFMVTVGHSDIVENNFGWKSKSGSAVSIKMKD</sequence>
<evidence type="ECO:0000313" key="2">
    <source>
        <dbReference type="Proteomes" id="UP000559256"/>
    </source>
</evidence>
<dbReference type="SUPFAM" id="SSF52047">
    <property type="entry name" value="RNI-like"/>
    <property type="match status" value="1"/>
</dbReference>
<reference evidence="1 2" key="1">
    <citation type="journal article" date="2020" name="ISME J.">
        <title>Uncovering the hidden diversity of litter-decomposition mechanisms in mushroom-forming fungi.</title>
        <authorList>
            <person name="Floudas D."/>
            <person name="Bentzer J."/>
            <person name="Ahren D."/>
            <person name="Johansson T."/>
            <person name="Persson P."/>
            <person name="Tunlid A."/>
        </authorList>
    </citation>
    <scope>NUCLEOTIDE SEQUENCE [LARGE SCALE GENOMIC DNA]</scope>
    <source>
        <strain evidence="1 2">CBS 291.85</strain>
    </source>
</reference>
<dbReference type="AlphaFoldDB" id="A0A8H5CLM0"/>
<protein>
    <submittedName>
        <fullName evidence="1">Uncharacterized protein</fullName>
    </submittedName>
</protein>
<keyword evidence="2" id="KW-1185">Reference proteome</keyword>
<dbReference type="OrthoDB" id="3071655at2759"/>
<organism evidence="1 2">
    <name type="scientific">Tetrapyrgos nigripes</name>
    <dbReference type="NCBI Taxonomy" id="182062"/>
    <lineage>
        <taxon>Eukaryota</taxon>
        <taxon>Fungi</taxon>
        <taxon>Dikarya</taxon>
        <taxon>Basidiomycota</taxon>
        <taxon>Agaricomycotina</taxon>
        <taxon>Agaricomycetes</taxon>
        <taxon>Agaricomycetidae</taxon>
        <taxon>Agaricales</taxon>
        <taxon>Marasmiineae</taxon>
        <taxon>Marasmiaceae</taxon>
        <taxon>Tetrapyrgos</taxon>
    </lineage>
</organism>
<name>A0A8H5CLM0_9AGAR</name>
<comment type="caution">
    <text evidence="1">The sequence shown here is derived from an EMBL/GenBank/DDBJ whole genome shotgun (WGS) entry which is preliminary data.</text>
</comment>
<accession>A0A8H5CLM0</accession>
<proteinExistence type="predicted"/>
<evidence type="ECO:0000313" key="1">
    <source>
        <dbReference type="EMBL" id="KAF5343554.1"/>
    </source>
</evidence>
<dbReference type="Proteomes" id="UP000559256">
    <property type="component" value="Unassembled WGS sequence"/>
</dbReference>
<dbReference type="EMBL" id="JAACJM010000138">
    <property type="protein sequence ID" value="KAF5343554.1"/>
    <property type="molecule type" value="Genomic_DNA"/>
</dbReference>